<gene>
    <name evidence="1" type="ORF">H0E82_14985</name>
</gene>
<evidence type="ECO:0008006" key="3">
    <source>
        <dbReference type="Google" id="ProtNLM"/>
    </source>
</evidence>
<dbReference type="Proteomes" id="UP000589896">
    <property type="component" value="Unassembled WGS sequence"/>
</dbReference>
<accession>A0A7Z0U031</accession>
<organism evidence="1 2">
    <name type="scientific">Luteimonas deserti</name>
    <dbReference type="NCBI Taxonomy" id="2752306"/>
    <lineage>
        <taxon>Bacteria</taxon>
        <taxon>Pseudomonadati</taxon>
        <taxon>Pseudomonadota</taxon>
        <taxon>Gammaproteobacteria</taxon>
        <taxon>Lysobacterales</taxon>
        <taxon>Lysobacteraceae</taxon>
        <taxon>Luteimonas</taxon>
    </lineage>
</organism>
<comment type="caution">
    <text evidence="1">The sequence shown here is derived from an EMBL/GenBank/DDBJ whole genome shotgun (WGS) entry which is preliminary data.</text>
</comment>
<dbReference type="EMBL" id="JACCJZ010000020">
    <property type="protein sequence ID" value="NYZ64042.1"/>
    <property type="molecule type" value="Genomic_DNA"/>
</dbReference>
<protein>
    <recommendedName>
        <fullName evidence="3">Alginate export domain-containing protein</fullName>
    </recommendedName>
</protein>
<evidence type="ECO:0000313" key="2">
    <source>
        <dbReference type="Proteomes" id="UP000589896"/>
    </source>
</evidence>
<keyword evidence="2" id="KW-1185">Reference proteome</keyword>
<sequence length="301" mass="33229">MALALLSGPACADDGADRALRPELMVASDADGTEVWKAGMGWDWHRADREHWAGIDLQRARFSGEGWSHGEERLYGRAAGTLGSGDVDDDTWRWQVKLGTNGHTALGGATLHTEGPHRREVFFERELLETEAGVARRQIYNYLGAAIDQPFTARWSGTALAGAQTFGDGNLRTHLRGNLVYALVPAQGLSAQLRTRYHSNSDPYLGGYYSPSWYAEAIGVLGMRRAVGGHVWRGAAGFGRQRSADESWKRARLVELGYESPRWRQSWLRVSAGYTDTPVAASSGTARYSYRYLMLESVVAF</sequence>
<dbReference type="AlphaFoldDB" id="A0A7Z0U031"/>
<proteinExistence type="predicted"/>
<evidence type="ECO:0000313" key="1">
    <source>
        <dbReference type="EMBL" id="NYZ64042.1"/>
    </source>
</evidence>
<reference evidence="1 2" key="1">
    <citation type="submission" date="2020-07" db="EMBL/GenBank/DDBJ databases">
        <title>isolation of Luteimonas sp. SJ-16.</title>
        <authorList>
            <person name="Huang X.-X."/>
            <person name="Xu L."/>
            <person name="Sun J.-Q."/>
        </authorList>
    </citation>
    <scope>NUCLEOTIDE SEQUENCE [LARGE SCALE GENOMIC DNA]</scope>
    <source>
        <strain evidence="1 2">SJ-16</strain>
    </source>
</reference>
<name>A0A7Z0U031_9GAMM</name>
<dbReference type="RefSeq" id="WP_180546261.1">
    <property type="nucleotide sequence ID" value="NZ_JACCJZ010000020.1"/>
</dbReference>